<comment type="caution">
    <text evidence="7">The sequence shown here is derived from an EMBL/GenBank/DDBJ whole genome shotgun (WGS) entry which is preliminary data.</text>
</comment>
<dbReference type="PANTHER" id="PTHR47002:SF2">
    <property type="entry name" value="AQUAPORIN AQPAE.A-LIKE"/>
    <property type="match status" value="1"/>
</dbReference>
<evidence type="ECO:0000256" key="1">
    <source>
        <dbReference type="ARBA" id="ARBA00004141"/>
    </source>
</evidence>
<dbReference type="InterPro" id="IPR023271">
    <property type="entry name" value="Aquaporin-like"/>
</dbReference>
<dbReference type="GO" id="GO:0016020">
    <property type="term" value="C:membrane"/>
    <property type="evidence" value="ECO:0007669"/>
    <property type="project" value="UniProtKB-SubCell"/>
</dbReference>
<organism evidence="7 8">
    <name type="scientific">Escovopsis weberi</name>
    <dbReference type="NCBI Taxonomy" id="150374"/>
    <lineage>
        <taxon>Eukaryota</taxon>
        <taxon>Fungi</taxon>
        <taxon>Dikarya</taxon>
        <taxon>Ascomycota</taxon>
        <taxon>Pezizomycotina</taxon>
        <taxon>Sordariomycetes</taxon>
        <taxon>Hypocreomycetidae</taxon>
        <taxon>Hypocreales</taxon>
        <taxon>Hypocreaceae</taxon>
        <taxon>Escovopsis</taxon>
    </lineage>
</organism>
<protein>
    <submittedName>
        <fullName evidence="7">Putative aquaporin TIP4-1</fullName>
    </submittedName>
</protein>
<name>A0A0M8N5X2_ESCWE</name>
<accession>A0A0M8N5X2</accession>
<feature type="transmembrane region" description="Helical" evidence="6">
    <location>
        <begin position="210"/>
        <end position="230"/>
    </location>
</feature>
<keyword evidence="5" id="KW-0813">Transport</keyword>
<dbReference type="Gene3D" id="1.20.1080.10">
    <property type="entry name" value="Glycerol uptake facilitator protein"/>
    <property type="match status" value="1"/>
</dbReference>
<evidence type="ECO:0000256" key="2">
    <source>
        <dbReference type="ARBA" id="ARBA00022692"/>
    </source>
</evidence>
<dbReference type="EMBL" id="LGSR01000017">
    <property type="protein sequence ID" value="KOS20620.1"/>
    <property type="molecule type" value="Genomic_DNA"/>
</dbReference>
<dbReference type="PRINTS" id="PR00783">
    <property type="entry name" value="MINTRINSICP"/>
</dbReference>
<comment type="similarity">
    <text evidence="5">Belongs to the MIP/aquaporin (TC 1.A.8) family.</text>
</comment>
<gene>
    <name evidence="7" type="ORF">ESCO_005274</name>
</gene>
<sequence length="295" mass="31373">MARTSTVGSSVLDHEQAQAIHPVDVAKFDGSFAPNARPIGPALDVPWYRNREYLLGGWSNTSVWKAAMIEGIGTSCLVFVSGHTTATLLNYGTVQIGAYVGLSNIFLIAVFIYATAAMTGGHLNPMITFSAIFAGICPTLGAALGGGVLLGVYGSERAKLYHGGGCFFDLSEMNIGQVFLNEIFGSFALLFLSYGVGLDPRQALLFGPRFGPVLVGSSLGLITFASSGIIPGYAGAQMNPARCFAYGVAKQDLTYQWVWWFGPAIAALLLAFIYNIAPPHSKEKYKEGAQHTLPS</sequence>
<dbReference type="InterPro" id="IPR000425">
    <property type="entry name" value="MIP"/>
</dbReference>
<evidence type="ECO:0000256" key="5">
    <source>
        <dbReference type="RuleBase" id="RU000477"/>
    </source>
</evidence>
<dbReference type="AlphaFoldDB" id="A0A0M8N5X2"/>
<feature type="transmembrane region" description="Helical" evidence="6">
    <location>
        <begin position="178"/>
        <end position="198"/>
    </location>
</feature>
<dbReference type="Pfam" id="PF00230">
    <property type="entry name" value="MIP"/>
    <property type="match status" value="1"/>
</dbReference>
<dbReference type="STRING" id="150374.A0A0M8N5X2"/>
<dbReference type="Proteomes" id="UP000053831">
    <property type="component" value="Unassembled WGS sequence"/>
</dbReference>
<feature type="transmembrane region" description="Helical" evidence="6">
    <location>
        <begin position="257"/>
        <end position="277"/>
    </location>
</feature>
<keyword evidence="2 5" id="KW-0812">Transmembrane</keyword>
<evidence type="ECO:0000256" key="3">
    <source>
        <dbReference type="ARBA" id="ARBA00022989"/>
    </source>
</evidence>
<reference evidence="7 8" key="1">
    <citation type="submission" date="2015-07" db="EMBL/GenBank/DDBJ databases">
        <title>The genome of the fungus Escovopsis weberi, a specialized disease agent of ant agriculture.</title>
        <authorList>
            <person name="de Man T.J."/>
            <person name="Stajich J.E."/>
            <person name="Kubicek C.P."/>
            <person name="Chenthamara K."/>
            <person name="Atanasova L."/>
            <person name="Druzhinina I.S."/>
            <person name="Birnbaum S."/>
            <person name="Barribeau S.M."/>
            <person name="Teiling C."/>
            <person name="Suen G."/>
            <person name="Currie C."/>
            <person name="Gerardo N.M."/>
        </authorList>
    </citation>
    <scope>NUCLEOTIDE SEQUENCE [LARGE SCALE GENOMIC DNA]</scope>
</reference>
<proteinExistence type="inferred from homology"/>
<keyword evidence="4 6" id="KW-0472">Membrane</keyword>
<evidence type="ECO:0000256" key="6">
    <source>
        <dbReference type="SAM" id="Phobius"/>
    </source>
</evidence>
<evidence type="ECO:0000313" key="7">
    <source>
        <dbReference type="EMBL" id="KOS20620.1"/>
    </source>
</evidence>
<feature type="transmembrane region" description="Helical" evidence="6">
    <location>
        <begin position="96"/>
        <end position="114"/>
    </location>
</feature>
<dbReference type="OrthoDB" id="3222at2759"/>
<evidence type="ECO:0000256" key="4">
    <source>
        <dbReference type="ARBA" id="ARBA00023136"/>
    </source>
</evidence>
<dbReference type="PANTHER" id="PTHR47002">
    <property type="entry name" value="AQUAPORIN-LIKE"/>
    <property type="match status" value="1"/>
</dbReference>
<feature type="transmembrane region" description="Helical" evidence="6">
    <location>
        <begin position="126"/>
        <end position="153"/>
    </location>
</feature>
<dbReference type="SUPFAM" id="SSF81338">
    <property type="entry name" value="Aquaporin-like"/>
    <property type="match status" value="1"/>
</dbReference>
<keyword evidence="8" id="KW-1185">Reference proteome</keyword>
<dbReference type="GO" id="GO:0015267">
    <property type="term" value="F:channel activity"/>
    <property type="evidence" value="ECO:0007669"/>
    <property type="project" value="InterPro"/>
</dbReference>
<keyword evidence="3 6" id="KW-1133">Transmembrane helix</keyword>
<evidence type="ECO:0000313" key="8">
    <source>
        <dbReference type="Proteomes" id="UP000053831"/>
    </source>
</evidence>
<comment type="subcellular location">
    <subcellularLocation>
        <location evidence="1">Membrane</location>
        <topology evidence="1">Multi-pass membrane protein</topology>
    </subcellularLocation>
</comment>